<keyword evidence="8" id="KW-0472">Membrane</keyword>
<keyword evidence="4" id="KW-1015">Disulfide bond</keyword>
<keyword evidence="8" id="KW-0812">Transmembrane</keyword>
<keyword evidence="5" id="KW-0325">Glycoprotein</keyword>
<evidence type="ECO:0000256" key="2">
    <source>
        <dbReference type="ARBA" id="ARBA00009988"/>
    </source>
</evidence>
<dbReference type="Gene3D" id="3.40.50.300">
    <property type="entry name" value="P-loop containing nucleotide triphosphate hydrolases"/>
    <property type="match status" value="1"/>
</dbReference>
<dbReference type="AlphaFoldDB" id="A0AAD9NVF4"/>
<dbReference type="EC" id="2.8.2.20" evidence="7"/>
<evidence type="ECO:0000256" key="5">
    <source>
        <dbReference type="ARBA" id="ARBA00023180"/>
    </source>
</evidence>
<dbReference type="InterPro" id="IPR027417">
    <property type="entry name" value="P-loop_NTPase"/>
</dbReference>
<protein>
    <recommendedName>
        <fullName evidence="7">Protein-tyrosine sulfotransferase</fullName>
        <ecNumber evidence="7">2.8.2.20</ecNumber>
    </recommendedName>
</protein>
<evidence type="ECO:0000256" key="8">
    <source>
        <dbReference type="SAM" id="Phobius"/>
    </source>
</evidence>
<evidence type="ECO:0000256" key="7">
    <source>
        <dbReference type="RuleBase" id="RU365018"/>
    </source>
</evidence>
<comment type="similarity">
    <text evidence="2 7">Belongs to the protein sulfotransferase family.</text>
</comment>
<evidence type="ECO:0000256" key="4">
    <source>
        <dbReference type="ARBA" id="ARBA00023157"/>
    </source>
</evidence>
<proteinExistence type="inferred from homology"/>
<evidence type="ECO:0000256" key="3">
    <source>
        <dbReference type="ARBA" id="ARBA00022679"/>
    </source>
</evidence>
<organism evidence="9 10">
    <name type="scientific">Ridgeia piscesae</name>
    <name type="common">Tubeworm</name>
    <dbReference type="NCBI Taxonomy" id="27915"/>
    <lineage>
        <taxon>Eukaryota</taxon>
        <taxon>Metazoa</taxon>
        <taxon>Spiralia</taxon>
        <taxon>Lophotrochozoa</taxon>
        <taxon>Annelida</taxon>
        <taxon>Polychaeta</taxon>
        <taxon>Sedentaria</taxon>
        <taxon>Canalipalpata</taxon>
        <taxon>Sabellida</taxon>
        <taxon>Siboglinidae</taxon>
        <taxon>Ridgeia</taxon>
    </lineage>
</organism>
<reference evidence="9" key="1">
    <citation type="journal article" date="2023" name="Mol. Biol. Evol.">
        <title>Third-Generation Sequencing Reveals the Adaptive Role of the Epigenome in Three Deep-Sea Polychaetes.</title>
        <authorList>
            <person name="Perez M."/>
            <person name="Aroh O."/>
            <person name="Sun Y."/>
            <person name="Lan Y."/>
            <person name="Juniper S.K."/>
            <person name="Young C.R."/>
            <person name="Angers B."/>
            <person name="Qian P.Y."/>
        </authorList>
    </citation>
    <scope>NUCLEOTIDE SEQUENCE</scope>
    <source>
        <strain evidence="9">R07B-5</strain>
    </source>
</reference>
<name>A0AAD9NVF4_RIDPI</name>
<dbReference type="SUPFAM" id="SSF52540">
    <property type="entry name" value="P-loop containing nucleoside triphosphate hydrolases"/>
    <property type="match status" value="1"/>
</dbReference>
<dbReference type="GO" id="GO:0008476">
    <property type="term" value="F:protein-tyrosine sulfotransferase activity"/>
    <property type="evidence" value="ECO:0007669"/>
    <property type="project" value="UniProtKB-EC"/>
</dbReference>
<dbReference type="EMBL" id="JAODUO010000358">
    <property type="protein sequence ID" value="KAK2182336.1"/>
    <property type="molecule type" value="Genomic_DNA"/>
</dbReference>
<evidence type="ECO:0000313" key="9">
    <source>
        <dbReference type="EMBL" id="KAK2182336.1"/>
    </source>
</evidence>
<keyword evidence="10" id="KW-1185">Reference proteome</keyword>
<evidence type="ECO:0000313" key="10">
    <source>
        <dbReference type="Proteomes" id="UP001209878"/>
    </source>
</evidence>
<dbReference type="GO" id="GO:0005794">
    <property type="term" value="C:Golgi apparatus"/>
    <property type="evidence" value="ECO:0007669"/>
    <property type="project" value="UniProtKB-ARBA"/>
</dbReference>
<dbReference type="InterPro" id="IPR026634">
    <property type="entry name" value="TPST-like"/>
</dbReference>
<comment type="catalytic activity">
    <reaction evidence="6 7">
        <text>L-tyrosyl-[protein] + 3'-phosphoadenylyl sulfate = O-sulfo-L-tyrosine-[protein] + adenosine 3',5'-bisphosphate + H(+)</text>
        <dbReference type="Rhea" id="RHEA:16801"/>
        <dbReference type="Rhea" id="RHEA-COMP:10136"/>
        <dbReference type="Rhea" id="RHEA-COMP:11688"/>
        <dbReference type="ChEBI" id="CHEBI:15378"/>
        <dbReference type="ChEBI" id="CHEBI:46858"/>
        <dbReference type="ChEBI" id="CHEBI:58339"/>
        <dbReference type="ChEBI" id="CHEBI:58343"/>
        <dbReference type="ChEBI" id="CHEBI:65286"/>
        <dbReference type="EC" id="2.8.2.20"/>
    </reaction>
</comment>
<evidence type="ECO:0000256" key="6">
    <source>
        <dbReference type="ARBA" id="ARBA00048460"/>
    </source>
</evidence>
<keyword evidence="3 7" id="KW-0808">Transferase</keyword>
<feature type="transmembrane region" description="Helical" evidence="8">
    <location>
        <begin position="12"/>
        <end position="30"/>
    </location>
</feature>
<sequence>MIRLSRRLSCVGAIKLFLISIALFLFIYLFKPVLEEGRNFVKTKTILTDSDLVFYKKDIPMIWIGGVPRSGTTLMRAILDAHPDVRCGEETRVIPRILALHNNMMRSGKEEARLNQAKITGDVLDSAMGAYILSIIAKHGDLAPRLCNKDPFTMRSMVKLQRMFPNSKFVFMVRDGRATAHSIISRKVTIRGFKLDSIQSCIKEWNRAITSMMDECTAVGKDYCIMVHYEQLVLHPEQQIRRVLAFLDIRWHDQVLHHEQMIGQSGGISLSK</sequence>
<comment type="caution">
    <text evidence="9">The sequence shown here is derived from an EMBL/GenBank/DDBJ whole genome shotgun (WGS) entry which is preliminary data.</text>
</comment>
<accession>A0AAD9NVF4</accession>
<gene>
    <name evidence="9" type="ORF">NP493_358g03005</name>
</gene>
<dbReference type="PANTHER" id="PTHR12788">
    <property type="entry name" value="PROTEIN-TYROSINE SULFOTRANSFERASE 2"/>
    <property type="match status" value="1"/>
</dbReference>
<dbReference type="Proteomes" id="UP001209878">
    <property type="component" value="Unassembled WGS sequence"/>
</dbReference>
<comment type="function">
    <text evidence="1 7">Catalyzes the O-sulfation of tyrosine residues within acidic motifs of polypeptides, using 3'-phosphoadenylyl sulfate (PAPS) as cosubstrate.</text>
</comment>
<dbReference type="FunFam" id="3.40.50.300:FF:002853">
    <property type="entry name" value="Protein-tyrosine sulfotransferase"/>
    <property type="match status" value="1"/>
</dbReference>
<dbReference type="Pfam" id="PF13469">
    <property type="entry name" value="Sulfotransfer_3"/>
    <property type="match status" value="1"/>
</dbReference>
<dbReference type="PANTHER" id="PTHR12788:SF10">
    <property type="entry name" value="PROTEIN-TYROSINE SULFOTRANSFERASE"/>
    <property type="match status" value="1"/>
</dbReference>
<keyword evidence="8" id="KW-1133">Transmembrane helix</keyword>
<evidence type="ECO:0000256" key="1">
    <source>
        <dbReference type="ARBA" id="ARBA00003886"/>
    </source>
</evidence>